<feature type="transmembrane region" description="Helical" evidence="1">
    <location>
        <begin position="169"/>
        <end position="187"/>
    </location>
</feature>
<accession>A0A845T2T2</accession>
<dbReference type="RefSeq" id="WP_162220831.1">
    <property type="nucleotide sequence ID" value="NZ_JANJZM010000006.1"/>
</dbReference>
<evidence type="ECO:0000259" key="2">
    <source>
        <dbReference type="Pfam" id="PF14501"/>
    </source>
</evidence>
<dbReference type="EMBL" id="VIQT01000009">
    <property type="protein sequence ID" value="NDO38751.1"/>
    <property type="molecule type" value="Genomic_DNA"/>
</dbReference>
<dbReference type="InterPro" id="IPR036890">
    <property type="entry name" value="HATPase_C_sf"/>
</dbReference>
<evidence type="ECO:0000313" key="3">
    <source>
        <dbReference type="EMBL" id="NDO38751.1"/>
    </source>
</evidence>
<feature type="domain" description="Sensor histidine kinase NatK-like C-terminal" evidence="2">
    <location>
        <begin position="350"/>
        <end position="453"/>
    </location>
</feature>
<dbReference type="InterPro" id="IPR032834">
    <property type="entry name" value="NatK-like_C"/>
</dbReference>
<feature type="transmembrane region" description="Helical" evidence="1">
    <location>
        <begin position="89"/>
        <end position="111"/>
    </location>
</feature>
<evidence type="ECO:0000313" key="4">
    <source>
        <dbReference type="Proteomes" id="UP000462501"/>
    </source>
</evidence>
<comment type="caution">
    <text evidence="3">The sequence shown here is derived from an EMBL/GenBank/DDBJ whole genome shotgun (WGS) entry which is preliminary data.</text>
</comment>
<keyword evidence="1" id="KW-0472">Membrane</keyword>
<organism evidence="3 4">
    <name type="scientific">Anaerotruncus colihominis</name>
    <dbReference type="NCBI Taxonomy" id="169435"/>
    <lineage>
        <taxon>Bacteria</taxon>
        <taxon>Bacillati</taxon>
        <taxon>Bacillota</taxon>
        <taxon>Clostridia</taxon>
        <taxon>Eubacteriales</taxon>
        <taxon>Oscillospiraceae</taxon>
        <taxon>Anaerotruncus</taxon>
    </lineage>
</organism>
<sequence length="459" mass="52204">MSETGFRIFNQVFSIVVELLYAGLLTSFFRPFVPQDKKRRRLLLVFSIYILFEIVCNRASLPQGSFGLIVAALLLATSKWISLKKSQVFLLTLLYFNARISSGLMVESLYFVLERSLPLPTEPLEVIFLRAAVLVTLFLLSHVVMLTVMLYALQRQMRKQKITLQRRELCYISLVPTAGILFGQVISRLLIEFKDGVLLQLYERHPVFLAVVPVLALLFYAGAYLTIAFQQGMTALREEQAIHYMEYQQTQAIRTRIHEAEQFYTRIRRLKHEMRGHLTNIRGLAQSGEYESLTDYIAKMDESMSGFELTLQTGNPVTDVIVGDIRQRSLDLGVRFQVEFHYPDPGAYDAFDVGIILQNLLQNAVEACGRVSEGERFIVLTGTRKGRFFLIEVKNSFVGEVVFGQDGMPATTKQEDAPMHGIGLANVRREAEKYMGELVLKAIQQEFSATVLLQERGSL</sequence>
<dbReference type="PANTHER" id="PTHR40448:SF1">
    <property type="entry name" value="TWO-COMPONENT SENSOR HISTIDINE KINASE"/>
    <property type="match status" value="1"/>
</dbReference>
<feature type="transmembrane region" description="Helical" evidence="1">
    <location>
        <begin position="12"/>
        <end position="30"/>
    </location>
</feature>
<protein>
    <submittedName>
        <fullName evidence="3">GHKL domain-containing protein</fullName>
    </submittedName>
</protein>
<feature type="transmembrane region" description="Helical" evidence="1">
    <location>
        <begin position="131"/>
        <end position="153"/>
    </location>
</feature>
<gene>
    <name evidence="3" type="ORF">FMM72_05710</name>
</gene>
<dbReference type="SUPFAM" id="SSF55874">
    <property type="entry name" value="ATPase domain of HSP90 chaperone/DNA topoisomerase II/histidine kinase"/>
    <property type="match status" value="1"/>
</dbReference>
<feature type="transmembrane region" description="Helical" evidence="1">
    <location>
        <begin position="42"/>
        <end position="60"/>
    </location>
</feature>
<dbReference type="CDD" id="cd16935">
    <property type="entry name" value="HATPase_AgrC-ComD-like"/>
    <property type="match status" value="1"/>
</dbReference>
<evidence type="ECO:0000256" key="1">
    <source>
        <dbReference type="SAM" id="Phobius"/>
    </source>
</evidence>
<dbReference type="AlphaFoldDB" id="A0A845T2T2"/>
<dbReference type="Gene3D" id="3.30.565.10">
    <property type="entry name" value="Histidine kinase-like ATPase, C-terminal domain"/>
    <property type="match status" value="1"/>
</dbReference>
<keyword evidence="1" id="KW-0812">Transmembrane</keyword>
<keyword evidence="1" id="KW-1133">Transmembrane helix</keyword>
<dbReference type="Pfam" id="PF14501">
    <property type="entry name" value="HATPase_c_5"/>
    <property type="match status" value="1"/>
</dbReference>
<feature type="transmembrane region" description="Helical" evidence="1">
    <location>
        <begin position="207"/>
        <end position="227"/>
    </location>
</feature>
<dbReference type="GO" id="GO:0042802">
    <property type="term" value="F:identical protein binding"/>
    <property type="evidence" value="ECO:0007669"/>
    <property type="project" value="TreeGrafter"/>
</dbReference>
<feature type="transmembrane region" description="Helical" evidence="1">
    <location>
        <begin position="66"/>
        <end position="82"/>
    </location>
</feature>
<reference evidence="3 4" key="1">
    <citation type="submission" date="2019-06" db="EMBL/GenBank/DDBJ databases">
        <title>Draft genome sequences of 15 bacterial species constituting the stable defined intestinal microbiota of the GM15 gnotobiotic mouse model.</title>
        <authorList>
            <person name="Elie C."/>
            <person name="Mathieu A."/>
            <person name="Saliou A."/>
            <person name="Darnaud M."/>
            <person name="Leulier F."/>
            <person name="Tamellini A."/>
        </authorList>
    </citation>
    <scope>NUCLEOTIDE SEQUENCE [LARGE SCALE GENOMIC DNA]</scope>
    <source>
        <strain evidence="3 4">JM4-15</strain>
    </source>
</reference>
<name>A0A845T2T2_9FIRM</name>
<dbReference type="Proteomes" id="UP000462501">
    <property type="component" value="Unassembled WGS sequence"/>
</dbReference>
<proteinExistence type="predicted"/>
<dbReference type="PANTHER" id="PTHR40448">
    <property type="entry name" value="TWO-COMPONENT SENSOR HISTIDINE KINASE"/>
    <property type="match status" value="1"/>
</dbReference>